<keyword evidence="1" id="KW-0812">Transmembrane</keyword>
<feature type="transmembrane region" description="Helical" evidence="1">
    <location>
        <begin position="35"/>
        <end position="58"/>
    </location>
</feature>
<sequence>MAMFFTSKCGIIYTPQTLLLAYDYSKPLTYAVNRIALLISLFSFFISLLSYLVIFIYLGTRREKPTGASKDRSVLVFGVLKFIFDSIAISLFAIQPLPRETWTEVVTTVLYTFDFYYISLVLYLILNRTLRNEFFGAAKLKQIFKSSQPDPTAI</sequence>
<keyword evidence="1" id="KW-0472">Membrane</keyword>
<keyword evidence="1" id="KW-1133">Transmembrane helix</keyword>
<feature type="transmembrane region" description="Helical" evidence="1">
    <location>
        <begin position="106"/>
        <end position="126"/>
    </location>
</feature>
<organism evidence="2 3">
    <name type="scientific">Steinernema carpocapsae</name>
    <name type="common">Entomopathogenic nematode</name>
    <dbReference type="NCBI Taxonomy" id="34508"/>
    <lineage>
        <taxon>Eukaryota</taxon>
        <taxon>Metazoa</taxon>
        <taxon>Ecdysozoa</taxon>
        <taxon>Nematoda</taxon>
        <taxon>Chromadorea</taxon>
        <taxon>Rhabditida</taxon>
        <taxon>Tylenchina</taxon>
        <taxon>Panagrolaimomorpha</taxon>
        <taxon>Strongyloidoidea</taxon>
        <taxon>Steinernematidae</taxon>
        <taxon>Steinernema</taxon>
    </lineage>
</organism>
<name>A0A4U5MPV2_STECR</name>
<evidence type="ECO:0000256" key="1">
    <source>
        <dbReference type="SAM" id="Phobius"/>
    </source>
</evidence>
<evidence type="ECO:0008006" key="4">
    <source>
        <dbReference type="Google" id="ProtNLM"/>
    </source>
</evidence>
<accession>A0A4U5MPV2</accession>
<dbReference type="AlphaFoldDB" id="A0A4U5MPV2"/>
<protein>
    <recommendedName>
        <fullName evidence="4">Serpentine receptor class gamma</fullName>
    </recommendedName>
</protein>
<dbReference type="EMBL" id="AZBU02000006">
    <property type="protein sequence ID" value="TKR71638.1"/>
    <property type="molecule type" value="Genomic_DNA"/>
</dbReference>
<proteinExistence type="predicted"/>
<evidence type="ECO:0000313" key="2">
    <source>
        <dbReference type="EMBL" id="TKR71638.1"/>
    </source>
</evidence>
<comment type="caution">
    <text evidence="2">The sequence shown here is derived from an EMBL/GenBank/DDBJ whole genome shotgun (WGS) entry which is preliminary data.</text>
</comment>
<reference evidence="2 3" key="2">
    <citation type="journal article" date="2019" name="G3 (Bethesda)">
        <title>Hybrid Assembly of the Genome of the Entomopathogenic Nematode Steinernema carpocapsae Identifies the X-Chromosome.</title>
        <authorList>
            <person name="Serra L."/>
            <person name="Macchietto M."/>
            <person name="Macias-Munoz A."/>
            <person name="McGill C.J."/>
            <person name="Rodriguez I.M."/>
            <person name="Rodriguez B."/>
            <person name="Murad R."/>
            <person name="Mortazavi A."/>
        </authorList>
    </citation>
    <scope>NUCLEOTIDE SEQUENCE [LARGE SCALE GENOMIC DNA]</scope>
    <source>
        <strain evidence="2 3">ALL</strain>
    </source>
</reference>
<reference evidence="2 3" key="1">
    <citation type="journal article" date="2015" name="Genome Biol.">
        <title>Comparative genomics of Steinernema reveals deeply conserved gene regulatory networks.</title>
        <authorList>
            <person name="Dillman A.R."/>
            <person name="Macchietto M."/>
            <person name="Porter C.F."/>
            <person name="Rogers A."/>
            <person name="Williams B."/>
            <person name="Antoshechkin I."/>
            <person name="Lee M.M."/>
            <person name="Goodwin Z."/>
            <person name="Lu X."/>
            <person name="Lewis E.E."/>
            <person name="Goodrich-Blair H."/>
            <person name="Stock S.P."/>
            <person name="Adams B.J."/>
            <person name="Sternberg P.W."/>
            <person name="Mortazavi A."/>
        </authorList>
    </citation>
    <scope>NUCLEOTIDE SEQUENCE [LARGE SCALE GENOMIC DNA]</scope>
    <source>
        <strain evidence="2 3">ALL</strain>
    </source>
</reference>
<gene>
    <name evidence="2" type="ORF">L596_019204</name>
</gene>
<keyword evidence="3" id="KW-1185">Reference proteome</keyword>
<evidence type="ECO:0000313" key="3">
    <source>
        <dbReference type="Proteomes" id="UP000298663"/>
    </source>
</evidence>
<dbReference type="Proteomes" id="UP000298663">
    <property type="component" value="Unassembled WGS sequence"/>
</dbReference>
<feature type="transmembrane region" description="Helical" evidence="1">
    <location>
        <begin position="74"/>
        <end position="94"/>
    </location>
</feature>